<dbReference type="PROSITE" id="PS00550">
    <property type="entry name" value="HEMERYTHRINS"/>
    <property type="match status" value="1"/>
</dbReference>
<dbReference type="InterPro" id="IPR012312">
    <property type="entry name" value="Hemerythrin-like"/>
</dbReference>
<keyword evidence="4" id="KW-0408">Iron</keyword>
<evidence type="ECO:0000259" key="5">
    <source>
        <dbReference type="Pfam" id="PF01814"/>
    </source>
</evidence>
<name>A0A846QKK1_9BACT</name>
<keyword evidence="2" id="KW-0561">Oxygen transport</keyword>
<accession>A0A846QKK1</accession>
<dbReference type="EMBL" id="JAATJA010000002">
    <property type="protein sequence ID" value="NJB68718.1"/>
    <property type="molecule type" value="Genomic_DNA"/>
</dbReference>
<dbReference type="PANTHER" id="PTHR37164">
    <property type="entry name" value="BACTERIOHEMERYTHRIN"/>
    <property type="match status" value="1"/>
</dbReference>
<dbReference type="GO" id="GO:0005344">
    <property type="term" value="F:oxygen carrier activity"/>
    <property type="evidence" value="ECO:0007669"/>
    <property type="project" value="UniProtKB-KW"/>
</dbReference>
<comment type="similarity">
    <text evidence="1">Belongs to the hemerythrin family.</text>
</comment>
<proteinExistence type="inferred from homology"/>
<protein>
    <submittedName>
        <fullName evidence="6">Hemerythrin-like metal-binding protein</fullName>
    </submittedName>
</protein>
<dbReference type="NCBIfam" id="TIGR02481">
    <property type="entry name" value="hemeryth_dom"/>
    <property type="match status" value="1"/>
</dbReference>
<evidence type="ECO:0000256" key="3">
    <source>
        <dbReference type="ARBA" id="ARBA00022723"/>
    </source>
</evidence>
<sequence length="135" mass="15807">MSRIEFTDDMRLGIDDIDEQHEKLIDLINELYEAIMDGSDADVIDEIVDEAHDYIGYHFSTEQDLMERYEYPEIDEHTDEHDDYILRSSEHLVDAGDNREGLAGDVLEFLTDWWVTHIGDTDRRLVEFLKKKGVA</sequence>
<comment type="caution">
    <text evidence="6">The sequence shown here is derived from an EMBL/GenBank/DDBJ whole genome shotgun (WGS) entry which is preliminary data.</text>
</comment>
<evidence type="ECO:0000256" key="2">
    <source>
        <dbReference type="ARBA" id="ARBA00022621"/>
    </source>
</evidence>
<dbReference type="InterPro" id="IPR012827">
    <property type="entry name" value="Hemerythrin_metal-bd"/>
</dbReference>
<evidence type="ECO:0000256" key="4">
    <source>
        <dbReference type="ARBA" id="ARBA00023004"/>
    </source>
</evidence>
<dbReference type="Pfam" id="PF01814">
    <property type="entry name" value="Hemerythrin"/>
    <property type="match status" value="1"/>
</dbReference>
<dbReference type="RefSeq" id="WP_167941763.1">
    <property type="nucleotide sequence ID" value="NZ_JAATJA010000002.1"/>
</dbReference>
<dbReference type="GO" id="GO:0046872">
    <property type="term" value="F:metal ion binding"/>
    <property type="evidence" value="ECO:0007669"/>
    <property type="project" value="UniProtKB-KW"/>
</dbReference>
<keyword evidence="3" id="KW-0479">Metal-binding</keyword>
<keyword evidence="7" id="KW-1185">Reference proteome</keyword>
<evidence type="ECO:0000256" key="1">
    <source>
        <dbReference type="ARBA" id="ARBA00010587"/>
    </source>
</evidence>
<dbReference type="InterPro" id="IPR016131">
    <property type="entry name" value="Haemerythrin_Fe_BS"/>
</dbReference>
<dbReference type="AlphaFoldDB" id="A0A846QKK1"/>
<organism evidence="6 7">
    <name type="scientific">Desulfobaculum xiamenense</name>
    <dbReference type="NCBI Taxonomy" id="995050"/>
    <lineage>
        <taxon>Bacteria</taxon>
        <taxon>Pseudomonadati</taxon>
        <taxon>Thermodesulfobacteriota</taxon>
        <taxon>Desulfovibrionia</taxon>
        <taxon>Desulfovibrionales</taxon>
        <taxon>Desulfovibrionaceae</taxon>
        <taxon>Desulfobaculum</taxon>
    </lineage>
</organism>
<gene>
    <name evidence="6" type="ORF">GGQ74_002391</name>
</gene>
<dbReference type="NCBIfam" id="NF033749">
    <property type="entry name" value="bact_hemeryth"/>
    <property type="match status" value="1"/>
</dbReference>
<keyword evidence="2" id="KW-0813">Transport</keyword>
<dbReference type="Proteomes" id="UP000580856">
    <property type="component" value="Unassembled WGS sequence"/>
</dbReference>
<dbReference type="Gene3D" id="1.20.120.50">
    <property type="entry name" value="Hemerythrin-like"/>
    <property type="match status" value="1"/>
</dbReference>
<dbReference type="PANTHER" id="PTHR37164:SF1">
    <property type="entry name" value="BACTERIOHEMERYTHRIN"/>
    <property type="match status" value="1"/>
</dbReference>
<evidence type="ECO:0000313" key="7">
    <source>
        <dbReference type="Proteomes" id="UP000580856"/>
    </source>
</evidence>
<dbReference type="SUPFAM" id="SSF47188">
    <property type="entry name" value="Hemerythrin-like"/>
    <property type="match status" value="1"/>
</dbReference>
<dbReference type="CDD" id="cd12107">
    <property type="entry name" value="Hemerythrin"/>
    <property type="match status" value="1"/>
</dbReference>
<feature type="domain" description="Hemerythrin-like" evidence="5">
    <location>
        <begin position="13"/>
        <end position="128"/>
    </location>
</feature>
<dbReference type="InterPro" id="IPR035938">
    <property type="entry name" value="Hemerythrin-like_sf"/>
</dbReference>
<reference evidence="6 7" key="1">
    <citation type="submission" date="2020-03" db="EMBL/GenBank/DDBJ databases">
        <title>Genomic Encyclopedia of Type Strains, Phase IV (KMG-IV): sequencing the most valuable type-strain genomes for metagenomic binning, comparative biology and taxonomic classification.</title>
        <authorList>
            <person name="Goeker M."/>
        </authorList>
    </citation>
    <scope>NUCLEOTIDE SEQUENCE [LARGE SCALE GENOMIC DNA]</scope>
    <source>
        <strain evidence="6 7">DSM 24233</strain>
    </source>
</reference>
<dbReference type="InterPro" id="IPR050669">
    <property type="entry name" value="Hemerythrin"/>
</dbReference>
<evidence type="ECO:0000313" key="6">
    <source>
        <dbReference type="EMBL" id="NJB68718.1"/>
    </source>
</evidence>